<dbReference type="AlphaFoldDB" id="A0A0G1IQ48"/>
<evidence type="ECO:0000313" key="2">
    <source>
        <dbReference type="Proteomes" id="UP000034521"/>
    </source>
</evidence>
<sequence length="81" mass="9208">MDYKECSAYRLLTNKCADGQECCGVKELQKNLDNYDSLKPRARLTLSDAVQFAKKCELNNCQCVPELVEIANQFPETVTEE</sequence>
<gene>
    <name evidence="1" type="ORF">UW52_C0002G0015</name>
</gene>
<organism evidence="1 2">
    <name type="scientific">Candidatus Gottesmanbacteria bacterium GW2011_GWA1_44_24b</name>
    <dbReference type="NCBI Taxonomy" id="1618437"/>
    <lineage>
        <taxon>Bacteria</taxon>
        <taxon>Candidatus Gottesmaniibacteriota</taxon>
    </lineage>
</organism>
<name>A0A0G1IQ48_9BACT</name>
<evidence type="ECO:0000313" key="1">
    <source>
        <dbReference type="EMBL" id="KKT61501.1"/>
    </source>
</evidence>
<reference evidence="1 2" key="1">
    <citation type="journal article" date="2015" name="Nature">
        <title>rRNA introns, odd ribosomes, and small enigmatic genomes across a large radiation of phyla.</title>
        <authorList>
            <person name="Brown C.T."/>
            <person name="Hug L.A."/>
            <person name="Thomas B.C."/>
            <person name="Sharon I."/>
            <person name="Castelle C.J."/>
            <person name="Singh A."/>
            <person name="Wilkins M.J."/>
            <person name="Williams K.H."/>
            <person name="Banfield J.F."/>
        </authorList>
    </citation>
    <scope>NUCLEOTIDE SEQUENCE [LARGE SCALE GENOMIC DNA]</scope>
</reference>
<comment type="caution">
    <text evidence="1">The sequence shown here is derived from an EMBL/GenBank/DDBJ whole genome shotgun (WGS) entry which is preliminary data.</text>
</comment>
<dbReference type="EMBL" id="LCIQ01000002">
    <property type="protein sequence ID" value="KKT61501.1"/>
    <property type="molecule type" value="Genomic_DNA"/>
</dbReference>
<accession>A0A0G1IQ48</accession>
<dbReference type="Proteomes" id="UP000034521">
    <property type="component" value="Unassembled WGS sequence"/>
</dbReference>
<proteinExistence type="predicted"/>
<protein>
    <submittedName>
        <fullName evidence="1">Uncharacterized protein</fullName>
    </submittedName>
</protein>